<dbReference type="PANTHER" id="PTHR30336:SF6">
    <property type="entry name" value="INTEGRAL MEMBRANE PROTEIN"/>
    <property type="match status" value="1"/>
</dbReference>
<dbReference type="Gene3D" id="3.40.50.620">
    <property type="entry name" value="HUPs"/>
    <property type="match status" value="1"/>
</dbReference>
<reference evidence="2" key="1">
    <citation type="submission" date="2020-07" db="EMBL/GenBank/DDBJ databases">
        <title>Genomic analysis of a strain of Sedimentibacter Hydroxybenzoicus DSM7310.</title>
        <authorList>
            <person name="Ma S."/>
        </authorList>
    </citation>
    <scope>NUCLEOTIDE SEQUENCE</scope>
    <source>
        <strain evidence="2">DSM 7310</strain>
    </source>
</reference>
<dbReference type="InterPro" id="IPR014729">
    <property type="entry name" value="Rossmann-like_a/b/a_fold"/>
</dbReference>
<dbReference type="EMBL" id="JACBNQ010000020">
    <property type="protein sequence ID" value="NYB75351.1"/>
    <property type="molecule type" value="Genomic_DNA"/>
</dbReference>
<feature type="domain" description="DUF218" evidence="1">
    <location>
        <begin position="43"/>
        <end position="162"/>
    </location>
</feature>
<dbReference type="GO" id="GO:0005886">
    <property type="term" value="C:plasma membrane"/>
    <property type="evidence" value="ECO:0007669"/>
    <property type="project" value="TreeGrafter"/>
</dbReference>
<organism evidence="2 3">
    <name type="scientific">Sedimentibacter hydroxybenzoicus DSM 7310</name>
    <dbReference type="NCBI Taxonomy" id="1123245"/>
    <lineage>
        <taxon>Bacteria</taxon>
        <taxon>Bacillati</taxon>
        <taxon>Bacillota</taxon>
        <taxon>Tissierellia</taxon>
        <taxon>Sedimentibacter</taxon>
    </lineage>
</organism>
<dbReference type="InterPro" id="IPR051599">
    <property type="entry name" value="Cell_Envelope_Assoc"/>
</dbReference>
<evidence type="ECO:0000313" key="2">
    <source>
        <dbReference type="EMBL" id="NYB75351.1"/>
    </source>
</evidence>
<comment type="caution">
    <text evidence="2">The sequence shown here is derived from an EMBL/GenBank/DDBJ whole genome shotgun (WGS) entry which is preliminary data.</text>
</comment>
<dbReference type="AlphaFoldDB" id="A0A974GXM4"/>
<evidence type="ECO:0000259" key="1">
    <source>
        <dbReference type="Pfam" id="PF02698"/>
    </source>
</evidence>
<dbReference type="Proteomes" id="UP000611629">
    <property type="component" value="Unassembled WGS sequence"/>
</dbReference>
<dbReference type="Pfam" id="PF02698">
    <property type="entry name" value="DUF218"/>
    <property type="match status" value="1"/>
</dbReference>
<proteinExistence type="predicted"/>
<name>A0A974GXM4_SEDHY</name>
<accession>A0A974GXM4</accession>
<evidence type="ECO:0000313" key="3">
    <source>
        <dbReference type="Proteomes" id="UP000611629"/>
    </source>
</evidence>
<gene>
    <name evidence="2" type="ORF">HZF24_14480</name>
</gene>
<sequence length="215" mass="23662">MSIAFVILFTVAFLSSIFINAYVKSSTEELIIALDEALSIKPDCIIVLGAGVRSDGSPSPMLQDRLITGIELYEKGVSDRLLMSGDHTKKGYDEVNIMKGYAIDKGIPSEHIFMDHAGISTYDSIYRAKEIFQADKIVIVTQKYHLYRALHIAERLGVEAYGISADVRTYAGQDLRELREKAARVKDFIKATVKPSSKIGGETIPVNGNGDVTND</sequence>
<dbReference type="PANTHER" id="PTHR30336">
    <property type="entry name" value="INNER MEMBRANE PROTEIN, PROBABLE PERMEASE"/>
    <property type="match status" value="1"/>
</dbReference>
<dbReference type="CDD" id="cd06259">
    <property type="entry name" value="YdcF-like"/>
    <property type="match status" value="1"/>
</dbReference>
<protein>
    <submittedName>
        <fullName evidence="2">YdcF family protein</fullName>
    </submittedName>
</protein>
<keyword evidence="3" id="KW-1185">Reference proteome</keyword>
<dbReference type="InterPro" id="IPR003848">
    <property type="entry name" value="DUF218"/>
</dbReference>